<evidence type="ECO:0000313" key="3">
    <source>
        <dbReference type="Proteomes" id="UP000355283"/>
    </source>
</evidence>
<name>A0A4D9D4N8_9STRA</name>
<feature type="non-terminal residue" evidence="2">
    <location>
        <position position="89"/>
    </location>
</feature>
<organism evidence="2 3">
    <name type="scientific">Nannochloropsis salina CCMP1776</name>
    <dbReference type="NCBI Taxonomy" id="1027361"/>
    <lineage>
        <taxon>Eukaryota</taxon>
        <taxon>Sar</taxon>
        <taxon>Stramenopiles</taxon>
        <taxon>Ochrophyta</taxon>
        <taxon>Eustigmatophyceae</taxon>
        <taxon>Eustigmatales</taxon>
        <taxon>Monodopsidaceae</taxon>
        <taxon>Microchloropsis</taxon>
        <taxon>Microchloropsis salina</taxon>
    </lineage>
</organism>
<keyword evidence="3" id="KW-1185">Reference proteome</keyword>
<dbReference type="InterPro" id="IPR003409">
    <property type="entry name" value="MORN"/>
</dbReference>
<protein>
    <recommendedName>
        <fullName evidence="4">MORN repeat-containing protein 5</fullName>
    </recommendedName>
</protein>
<dbReference type="OrthoDB" id="437960at2759"/>
<evidence type="ECO:0000313" key="2">
    <source>
        <dbReference type="EMBL" id="TFJ86400.1"/>
    </source>
</evidence>
<dbReference type="Pfam" id="PF02493">
    <property type="entry name" value="MORN"/>
    <property type="match status" value="2"/>
</dbReference>
<proteinExistence type="predicted"/>
<comment type="caution">
    <text evidence="2">The sequence shown here is derived from an EMBL/GenBank/DDBJ whole genome shotgun (WGS) entry which is preliminary data.</text>
</comment>
<accession>A0A4D9D4N8</accession>
<dbReference type="Gene3D" id="2.20.110.10">
    <property type="entry name" value="Histone H3 K4-specific methyltransferase SET7/9 N-terminal domain"/>
    <property type="match status" value="1"/>
</dbReference>
<reference evidence="2 3" key="1">
    <citation type="submission" date="2019-01" db="EMBL/GenBank/DDBJ databases">
        <title>Nuclear Genome Assembly of the Microalgal Biofuel strain Nannochloropsis salina CCMP1776.</title>
        <authorList>
            <person name="Hovde B."/>
        </authorList>
    </citation>
    <scope>NUCLEOTIDE SEQUENCE [LARGE SCALE GENOMIC DNA]</scope>
    <source>
        <strain evidence="2 3">CCMP1776</strain>
    </source>
</reference>
<evidence type="ECO:0008006" key="4">
    <source>
        <dbReference type="Google" id="ProtNLM"/>
    </source>
</evidence>
<dbReference type="EMBL" id="SDOX01000008">
    <property type="protein sequence ID" value="TFJ86400.1"/>
    <property type="molecule type" value="Genomic_DNA"/>
</dbReference>
<sequence>MEKEGGKPGDELPVAHVVSYKGPKNKAGLKEGEGGICVYADGSRYQGAFARDKRNGSGSLTHADGSILRAIFADDVAEGEGTWEFANGD</sequence>
<dbReference type="AlphaFoldDB" id="A0A4D9D4N8"/>
<dbReference type="Proteomes" id="UP000355283">
    <property type="component" value="Unassembled WGS sequence"/>
</dbReference>
<gene>
    <name evidence="2" type="ORF">NSK_002057</name>
</gene>
<keyword evidence="1" id="KW-0677">Repeat</keyword>
<dbReference type="SUPFAM" id="SSF82185">
    <property type="entry name" value="Histone H3 K4-specific methyltransferase SET7/9 N-terminal domain"/>
    <property type="match status" value="1"/>
</dbReference>
<evidence type="ECO:0000256" key="1">
    <source>
        <dbReference type="ARBA" id="ARBA00022737"/>
    </source>
</evidence>